<keyword evidence="4" id="KW-1185">Reference proteome</keyword>
<evidence type="ECO:0000313" key="3">
    <source>
        <dbReference type="EMBL" id="KXJ91742.1"/>
    </source>
</evidence>
<evidence type="ECO:0000256" key="1">
    <source>
        <dbReference type="SAM" id="MobiDB-lite"/>
    </source>
</evidence>
<keyword evidence="2" id="KW-0732">Signal</keyword>
<dbReference type="EMBL" id="KQ964249">
    <property type="protein sequence ID" value="KXJ91742.1"/>
    <property type="molecule type" value="Genomic_DNA"/>
</dbReference>
<feature type="region of interest" description="Disordered" evidence="1">
    <location>
        <begin position="72"/>
        <end position="91"/>
    </location>
</feature>
<dbReference type="AlphaFoldDB" id="A0A136J3K6"/>
<feature type="region of interest" description="Disordered" evidence="1">
    <location>
        <begin position="26"/>
        <end position="58"/>
    </location>
</feature>
<feature type="compositionally biased region" description="Basic and acidic residues" evidence="1">
    <location>
        <begin position="120"/>
        <end position="139"/>
    </location>
</feature>
<feature type="region of interest" description="Disordered" evidence="1">
    <location>
        <begin position="119"/>
        <end position="142"/>
    </location>
</feature>
<feature type="chain" id="PRO_5007293415" evidence="2">
    <location>
        <begin position="23"/>
        <end position="226"/>
    </location>
</feature>
<feature type="signal peptide" evidence="2">
    <location>
        <begin position="1"/>
        <end position="22"/>
    </location>
</feature>
<sequence>MRLDTATLAMTALALIIPSVTAVPWKGSDPSKVPRDQDHYIPRGRLNNNNRHNLRDGNRGDAAARQLLERATPEHQRVAKPPTGVGKNGRIDHDFTFDRKAKANMAVDSDPTYEISYLSKNEDEAGGRGYEEEHPDGALRKRNPHEASCYDVPTFALNGILGLFPPDERCTHVKSGQRTFAITCYHSTEEGSGKKDKRSADEMHEERRLQFLSICDSNTRPEADIN</sequence>
<gene>
    <name evidence="3" type="ORF">Micbo1qcDRAFT_203797</name>
</gene>
<reference evidence="4" key="1">
    <citation type="submission" date="2016-02" db="EMBL/GenBank/DDBJ databases">
        <title>Draft genome sequence of Microdochium bolleyi, a fungal endophyte of beachgrass.</title>
        <authorList>
            <consortium name="DOE Joint Genome Institute"/>
            <person name="David A.S."/>
            <person name="May G."/>
            <person name="Haridas S."/>
            <person name="Lim J."/>
            <person name="Wang M."/>
            <person name="Labutti K."/>
            <person name="Lipzen A."/>
            <person name="Barry K."/>
            <person name="Grigoriev I.V."/>
        </authorList>
    </citation>
    <scope>NUCLEOTIDE SEQUENCE [LARGE SCALE GENOMIC DNA]</scope>
    <source>
        <strain evidence="4">J235TASD1</strain>
    </source>
</reference>
<accession>A0A136J3K6</accession>
<proteinExistence type="predicted"/>
<organism evidence="3 4">
    <name type="scientific">Microdochium bolleyi</name>
    <dbReference type="NCBI Taxonomy" id="196109"/>
    <lineage>
        <taxon>Eukaryota</taxon>
        <taxon>Fungi</taxon>
        <taxon>Dikarya</taxon>
        <taxon>Ascomycota</taxon>
        <taxon>Pezizomycotina</taxon>
        <taxon>Sordariomycetes</taxon>
        <taxon>Xylariomycetidae</taxon>
        <taxon>Xylariales</taxon>
        <taxon>Microdochiaceae</taxon>
        <taxon>Microdochium</taxon>
    </lineage>
</organism>
<protein>
    <submittedName>
        <fullName evidence="3">Uncharacterized protein</fullName>
    </submittedName>
</protein>
<dbReference type="OrthoDB" id="4765007at2759"/>
<evidence type="ECO:0000256" key="2">
    <source>
        <dbReference type="SAM" id="SignalP"/>
    </source>
</evidence>
<dbReference type="Proteomes" id="UP000070501">
    <property type="component" value="Unassembled WGS sequence"/>
</dbReference>
<evidence type="ECO:0000313" key="4">
    <source>
        <dbReference type="Proteomes" id="UP000070501"/>
    </source>
</evidence>
<dbReference type="InParanoid" id="A0A136J3K6"/>
<feature type="compositionally biased region" description="Basic and acidic residues" evidence="1">
    <location>
        <begin position="32"/>
        <end position="41"/>
    </location>
</feature>
<name>A0A136J3K6_9PEZI</name>